<dbReference type="NCBIfam" id="TIGR02046">
    <property type="entry name" value="sdhC_b558_fam"/>
    <property type="match status" value="1"/>
</dbReference>
<sequence>MNALTRSFSAIWNSSLGKKYIVALTGIVLFLFLAGHLIGNLLVFVGREAFNSYAVFLHEVGHGMGVWVARLVLLACLVAHVIATIQLTIQNRSAREQYQNKNTIQATLSSRIMMWTGLTILAFVIYHLLHFTVRFSNSYNDYIDPEYFAETGLQRQDAWKMVIDGFSWFPAVFFYMVALSLLCSHLSHGVSSVFQTLGFRSKKSQDLIRCGGKIYAFVIWAGFMSIPVAIYFFKFGR</sequence>
<dbReference type="InterPro" id="IPR034804">
    <property type="entry name" value="SQR/QFR_C/D"/>
</dbReference>
<feature type="transmembrane region" description="Helical" evidence="1">
    <location>
        <begin position="20"/>
        <end position="44"/>
    </location>
</feature>
<evidence type="ECO:0000313" key="2">
    <source>
        <dbReference type="EMBL" id="MBK1883350.1"/>
    </source>
</evidence>
<feature type="transmembrane region" description="Helical" evidence="1">
    <location>
        <begin position="214"/>
        <end position="233"/>
    </location>
</feature>
<evidence type="ECO:0000313" key="3">
    <source>
        <dbReference type="Proteomes" id="UP000603141"/>
    </source>
</evidence>
<keyword evidence="1" id="KW-1133">Transmembrane helix</keyword>
<organism evidence="2 3">
    <name type="scientific">Luteolibacter pohnpeiensis</name>
    <dbReference type="NCBI Taxonomy" id="454153"/>
    <lineage>
        <taxon>Bacteria</taxon>
        <taxon>Pseudomonadati</taxon>
        <taxon>Verrucomicrobiota</taxon>
        <taxon>Verrucomicrobiia</taxon>
        <taxon>Verrucomicrobiales</taxon>
        <taxon>Verrucomicrobiaceae</taxon>
        <taxon>Luteolibacter</taxon>
    </lineage>
</organism>
<name>A0A934S8L7_9BACT</name>
<dbReference type="RefSeq" id="WP_200271409.1">
    <property type="nucleotide sequence ID" value="NZ_JAENIJ010000020.1"/>
</dbReference>
<dbReference type="Gene3D" id="1.20.1300.10">
    <property type="entry name" value="Fumarate reductase/succinate dehydrogenase, transmembrane subunit"/>
    <property type="match status" value="1"/>
</dbReference>
<dbReference type="InterPro" id="IPR011138">
    <property type="entry name" value="Cytochrome_b-558"/>
</dbReference>
<proteinExistence type="predicted"/>
<reference evidence="2" key="1">
    <citation type="submission" date="2021-01" db="EMBL/GenBank/DDBJ databases">
        <title>Modified the classification status of verrucomicrobia.</title>
        <authorList>
            <person name="Feng X."/>
        </authorList>
    </citation>
    <scope>NUCLEOTIDE SEQUENCE</scope>
    <source>
        <strain evidence="2">KCTC 22041</strain>
    </source>
</reference>
<comment type="caution">
    <text evidence="2">The sequence shown here is derived from an EMBL/GenBank/DDBJ whole genome shotgun (WGS) entry which is preliminary data.</text>
</comment>
<dbReference type="CDD" id="cd03498">
    <property type="entry name" value="SQR_TypeB_2_TM"/>
    <property type="match status" value="1"/>
</dbReference>
<feature type="transmembrane region" description="Helical" evidence="1">
    <location>
        <begin position="64"/>
        <end position="87"/>
    </location>
</feature>
<protein>
    <submittedName>
        <fullName evidence="2">Succinate dehydrogenase cytochrome b subunit</fullName>
    </submittedName>
</protein>
<dbReference type="SUPFAM" id="SSF81343">
    <property type="entry name" value="Fumarate reductase respiratory complex transmembrane subunits"/>
    <property type="match status" value="1"/>
</dbReference>
<dbReference type="GO" id="GO:0016020">
    <property type="term" value="C:membrane"/>
    <property type="evidence" value="ECO:0007669"/>
    <property type="project" value="InterPro"/>
</dbReference>
<keyword evidence="3" id="KW-1185">Reference proteome</keyword>
<keyword evidence="1" id="KW-0812">Transmembrane</keyword>
<dbReference type="Proteomes" id="UP000603141">
    <property type="component" value="Unassembled WGS sequence"/>
</dbReference>
<dbReference type="AlphaFoldDB" id="A0A934S8L7"/>
<dbReference type="EMBL" id="JAENIJ010000020">
    <property type="protein sequence ID" value="MBK1883350.1"/>
    <property type="molecule type" value="Genomic_DNA"/>
</dbReference>
<feature type="transmembrane region" description="Helical" evidence="1">
    <location>
        <begin position="108"/>
        <end position="129"/>
    </location>
</feature>
<evidence type="ECO:0000256" key="1">
    <source>
        <dbReference type="SAM" id="Phobius"/>
    </source>
</evidence>
<keyword evidence="1" id="KW-0472">Membrane</keyword>
<accession>A0A934S8L7</accession>
<gene>
    <name evidence="2" type="ORF">JIN85_13060</name>
</gene>
<feature type="transmembrane region" description="Helical" evidence="1">
    <location>
        <begin position="168"/>
        <end position="194"/>
    </location>
</feature>